<dbReference type="PATRIC" id="fig|406818.4.peg.1204"/>
<keyword evidence="1" id="KW-0812">Transmembrane</keyword>
<name>D3UXU2_XENBS</name>
<dbReference type="KEGG" id="xbo:XBJ1_1334"/>
<proteinExistence type="predicted"/>
<reference evidence="2" key="1">
    <citation type="journal article" date="2011" name="PLoS ONE">
        <title>The entomopathogenic bacterial endosymbionts xenorhabdus and photorhabdus: convergent lifestyles from divergent genomes.</title>
        <authorList>
            <person name="Chaston J.M."/>
            <person name="Suen G."/>
            <person name="Tucker S.L."/>
            <person name="Andersen A.W."/>
            <person name="Bhasin A."/>
            <person name="Bode E."/>
            <person name="Bode H.B."/>
            <person name="Brachmann A.O."/>
            <person name="Cowles C.E."/>
            <person name="Cowles K.N."/>
            <person name="Darby C."/>
            <person name="de Leon L."/>
            <person name="Drace K."/>
            <person name="Du Z."/>
            <person name="Givaudan A."/>
            <person name="Herbert Tran E.E."/>
            <person name="Jewell K.A."/>
            <person name="Knack J.J."/>
            <person name="Krasomil-Osterfeld K.C."/>
            <person name="Kukor R."/>
            <person name="Lanois A."/>
            <person name="Latreille P."/>
            <person name="Leimgruber N.K."/>
            <person name="Lipke C.M."/>
            <person name="Liu R."/>
            <person name="Lu X."/>
            <person name="Martens E.C."/>
            <person name="Marri P.R."/>
            <person name="Medigue C."/>
            <person name="Menard M.L."/>
            <person name="Miller N.M."/>
            <person name="Morales-Soto N."/>
            <person name="Norton S."/>
            <person name="Ogier J.C."/>
            <person name="Orchard S.S."/>
            <person name="Park D."/>
            <person name="Park Y."/>
            <person name="Qurollo B.A."/>
            <person name="Sugar D.R."/>
            <person name="Richards G.R."/>
            <person name="Rouy Z."/>
            <person name="Slominski B."/>
            <person name="Slominski K."/>
            <person name="Snyder H."/>
            <person name="Tjaden B.C."/>
            <person name="van der Hoeven R."/>
            <person name="Welch R.D."/>
            <person name="Wheeler C."/>
            <person name="Xiang B."/>
            <person name="Barbazuk B."/>
            <person name="Gaudriault S."/>
            <person name="Goodner B."/>
            <person name="Slater S.C."/>
            <person name="Forst S."/>
            <person name="Goldman B.S."/>
            <person name="Goodrich-Blair H."/>
        </authorList>
    </citation>
    <scope>NUCLEOTIDE SEQUENCE [LARGE SCALE GENOMIC DNA]</scope>
    <source>
        <strain evidence="2">SS-2004</strain>
    </source>
</reference>
<keyword evidence="1" id="KW-1133">Transmembrane helix</keyword>
<evidence type="ECO:0000256" key="1">
    <source>
        <dbReference type="SAM" id="Phobius"/>
    </source>
</evidence>
<gene>
    <name evidence="2" type="ordered locus">XBJ1_1334</name>
</gene>
<accession>D3UXU2</accession>
<keyword evidence="1" id="KW-0472">Membrane</keyword>
<protein>
    <submittedName>
        <fullName evidence="2">Uncharacterized protein</fullName>
    </submittedName>
</protein>
<dbReference type="eggNOG" id="ENOG5033TY4">
    <property type="taxonomic scope" value="Bacteria"/>
</dbReference>
<feature type="transmembrane region" description="Helical" evidence="1">
    <location>
        <begin position="12"/>
        <end position="33"/>
    </location>
</feature>
<evidence type="ECO:0000313" key="3">
    <source>
        <dbReference type="Proteomes" id="UP000002045"/>
    </source>
</evidence>
<organism evidence="2 3">
    <name type="scientific">Xenorhabdus bovienii (strain SS-2004)</name>
    <name type="common">Xenorhabdus nematophila subsp. bovienii</name>
    <dbReference type="NCBI Taxonomy" id="406818"/>
    <lineage>
        <taxon>Bacteria</taxon>
        <taxon>Pseudomonadati</taxon>
        <taxon>Pseudomonadota</taxon>
        <taxon>Gammaproteobacteria</taxon>
        <taxon>Enterobacterales</taxon>
        <taxon>Morganellaceae</taxon>
        <taxon>Xenorhabdus</taxon>
    </lineage>
</organism>
<dbReference type="AlphaFoldDB" id="D3UXU2"/>
<dbReference type="HOGENOM" id="CLU_1337078_0_0_6"/>
<dbReference type="RefSeq" id="WP_012987868.1">
    <property type="nucleotide sequence ID" value="NC_013892.1"/>
</dbReference>
<dbReference type="Proteomes" id="UP000002045">
    <property type="component" value="Chromosome"/>
</dbReference>
<dbReference type="EMBL" id="FN667741">
    <property type="protein sequence ID" value="CBJ80467.1"/>
    <property type="molecule type" value="Genomic_DNA"/>
</dbReference>
<dbReference type="STRING" id="406818.XBJ1_1334"/>
<evidence type="ECO:0000313" key="2">
    <source>
        <dbReference type="EMBL" id="CBJ80467.1"/>
    </source>
</evidence>
<sequence>MSLLQRIDWRHGSLILVLFVILGSAGIYLYHFFYSSEPEIALVIGEPYEAMRQRSSAAIDPDLSGKIWYNIPKTDARLRFTDPQYGFVTPTARFFTVSYNKGIVESVRMSPQIEPLLYDDTIKIVLNLQNQWRKSGWVLTQARGFPALADTPEWHDTLRRRKNGAGTTYWQAGDKYQIMLNLRRFKDDRHPNEERYLITLAIAKPWVDFNP</sequence>